<reference evidence="2 3" key="1">
    <citation type="submission" date="2021-06" db="EMBL/GenBank/DDBJ databases">
        <authorList>
            <person name="Kallberg Y."/>
            <person name="Tangrot J."/>
            <person name="Rosling A."/>
        </authorList>
    </citation>
    <scope>NUCLEOTIDE SEQUENCE [LARGE SCALE GENOMIC DNA]</scope>
    <source>
        <strain evidence="2 3">120-4 pot B 10/14</strain>
    </source>
</reference>
<evidence type="ECO:0000256" key="1">
    <source>
        <dbReference type="SAM" id="MobiDB-lite"/>
    </source>
</evidence>
<dbReference type="EMBL" id="CAJVQB010034443">
    <property type="protein sequence ID" value="CAG8821168.1"/>
    <property type="molecule type" value="Genomic_DNA"/>
</dbReference>
<sequence length="58" mass="6417">MKSTSKRSKHDQASSKSPVQTSETTTEEVHKILDDSEGFCQHDDSQQKSSSASASFRK</sequence>
<proteinExistence type="predicted"/>
<feature type="compositionally biased region" description="Basic and acidic residues" evidence="1">
    <location>
        <begin position="27"/>
        <end position="46"/>
    </location>
</feature>
<comment type="caution">
    <text evidence="2">The sequence shown here is derived from an EMBL/GenBank/DDBJ whole genome shotgun (WGS) entry which is preliminary data.</text>
</comment>
<protein>
    <submittedName>
        <fullName evidence="2">22464_t:CDS:1</fullName>
    </submittedName>
</protein>
<feature type="non-terminal residue" evidence="2">
    <location>
        <position position="58"/>
    </location>
</feature>
<organism evidence="2 3">
    <name type="scientific">Gigaspora margarita</name>
    <dbReference type="NCBI Taxonomy" id="4874"/>
    <lineage>
        <taxon>Eukaryota</taxon>
        <taxon>Fungi</taxon>
        <taxon>Fungi incertae sedis</taxon>
        <taxon>Mucoromycota</taxon>
        <taxon>Glomeromycotina</taxon>
        <taxon>Glomeromycetes</taxon>
        <taxon>Diversisporales</taxon>
        <taxon>Gigasporaceae</taxon>
        <taxon>Gigaspora</taxon>
    </lineage>
</organism>
<feature type="compositionally biased region" description="Polar residues" evidence="1">
    <location>
        <begin position="14"/>
        <end position="24"/>
    </location>
</feature>
<dbReference type="Proteomes" id="UP000789901">
    <property type="component" value="Unassembled WGS sequence"/>
</dbReference>
<keyword evidence="3" id="KW-1185">Reference proteome</keyword>
<evidence type="ECO:0000313" key="2">
    <source>
        <dbReference type="EMBL" id="CAG8821168.1"/>
    </source>
</evidence>
<accession>A0ABN7W837</accession>
<gene>
    <name evidence="2" type="ORF">GMARGA_LOCUS27759</name>
</gene>
<name>A0ABN7W837_GIGMA</name>
<feature type="compositionally biased region" description="Low complexity" evidence="1">
    <location>
        <begin position="47"/>
        <end position="58"/>
    </location>
</feature>
<evidence type="ECO:0000313" key="3">
    <source>
        <dbReference type="Proteomes" id="UP000789901"/>
    </source>
</evidence>
<feature type="region of interest" description="Disordered" evidence="1">
    <location>
        <begin position="1"/>
        <end position="58"/>
    </location>
</feature>